<evidence type="ECO:0000313" key="2">
    <source>
        <dbReference type="Proteomes" id="UP001227268"/>
    </source>
</evidence>
<organism evidence="1 2">
    <name type="scientific">Naganishia friedmannii</name>
    <dbReference type="NCBI Taxonomy" id="89922"/>
    <lineage>
        <taxon>Eukaryota</taxon>
        <taxon>Fungi</taxon>
        <taxon>Dikarya</taxon>
        <taxon>Basidiomycota</taxon>
        <taxon>Agaricomycotina</taxon>
        <taxon>Tremellomycetes</taxon>
        <taxon>Filobasidiales</taxon>
        <taxon>Filobasidiaceae</taxon>
        <taxon>Naganishia</taxon>
    </lineage>
</organism>
<dbReference type="Proteomes" id="UP001227268">
    <property type="component" value="Unassembled WGS sequence"/>
</dbReference>
<proteinExistence type="predicted"/>
<dbReference type="EMBL" id="JASBWT010000078">
    <property type="protein sequence ID" value="KAJ9090894.1"/>
    <property type="molecule type" value="Genomic_DNA"/>
</dbReference>
<protein>
    <submittedName>
        <fullName evidence="1">Uncharacterized protein</fullName>
    </submittedName>
</protein>
<keyword evidence="2" id="KW-1185">Reference proteome</keyword>
<gene>
    <name evidence="1" type="ORF">QFC21_007358</name>
</gene>
<name>A0ACC2UV22_9TREE</name>
<reference evidence="1" key="1">
    <citation type="submission" date="2023-04" db="EMBL/GenBank/DDBJ databases">
        <title>Draft Genome sequencing of Naganishia species isolated from polar environments using Oxford Nanopore Technology.</title>
        <authorList>
            <person name="Leo P."/>
            <person name="Venkateswaran K."/>
        </authorList>
    </citation>
    <scope>NUCLEOTIDE SEQUENCE</scope>
    <source>
        <strain evidence="1">MNA-CCFEE 5423</strain>
    </source>
</reference>
<accession>A0ACC2UV22</accession>
<sequence>MGLVIGFEILLQSALSTEYLETRIEGFLDYFKDLLVTLEEDVFDRMRFNLIEAKSAAPSNICAAGRTLWSPISHGSYDFANGLQDIEALTTTTKNDILELFLTKIHSPTPHRKKISIHLIAQDQILENLNTDSKADHSRPIYSAEWSSMNGSSDTDDLFSLSSFNALEGIHPLSKMLKKDFRRKP</sequence>
<comment type="caution">
    <text evidence="1">The sequence shown here is derived from an EMBL/GenBank/DDBJ whole genome shotgun (WGS) entry which is preliminary data.</text>
</comment>
<evidence type="ECO:0000313" key="1">
    <source>
        <dbReference type="EMBL" id="KAJ9090894.1"/>
    </source>
</evidence>